<organism evidence="2 3">
    <name type="scientific">Fluctibacter corallii</name>
    <dbReference type="NCBI Taxonomy" id="2984329"/>
    <lineage>
        <taxon>Bacteria</taxon>
        <taxon>Pseudomonadati</taxon>
        <taxon>Pseudomonadota</taxon>
        <taxon>Gammaproteobacteria</taxon>
        <taxon>Alteromonadales</taxon>
        <taxon>Alteromonadaceae</taxon>
        <taxon>Fluctibacter</taxon>
    </lineage>
</organism>
<dbReference type="CDD" id="cd04301">
    <property type="entry name" value="NAT_SF"/>
    <property type="match status" value="1"/>
</dbReference>
<dbReference type="Gene3D" id="3.40.630.30">
    <property type="match status" value="1"/>
</dbReference>
<dbReference type="Pfam" id="PF00583">
    <property type="entry name" value="Acetyltransf_1"/>
    <property type="match status" value="1"/>
</dbReference>
<evidence type="ECO:0000313" key="3">
    <source>
        <dbReference type="Proteomes" id="UP001652504"/>
    </source>
</evidence>
<evidence type="ECO:0000313" key="2">
    <source>
        <dbReference type="EMBL" id="MCV2885834.1"/>
    </source>
</evidence>
<dbReference type="InterPro" id="IPR016181">
    <property type="entry name" value="Acyl_CoA_acyltransferase"/>
</dbReference>
<accession>A0ABT3AB48</accession>
<evidence type="ECO:0000259" key="1">
    <source>
        <dbReference type="PROSITE" id="PS51186"/>
    </source>
</evidence>
<dbReference type="Proteomes" id="UP001652504">
    <property type="component" value="Unassembled WGS sequence"/>
</dbReference>
<gene>
    <name evidence="2" type="ORF">OE749_14140</name>
</gene>
<feature type="domain" description="N-acetyltransferase" evidence="1">
    <location>
        <begin position="58"/>
        <end position="208"/>
    </location>
</feature>
<dbReference type="SUPFAM" id="SSF55729">
    <property type="entry name" value="Acyl-CoA N-acyltransferases (Nat)"/>
    <property type="match status" value="1"/>
</dbReference>
<dbReference type="PROSITE" id="PS51186">
    <property type="entry name" value="GNAT"/>
    <property type="match status" value="1"/>
</dbReference>
<protein>
    <submittedName>
        <fullName evidence="2">GNAT family N-acetyltransferase</fullName>
    </submittedName>
</protein>
<comment type="caution">
    <text evidence="2">The sequence shown here is derived from an EMBL/GenBank/DDBJ whole genome shotgun (WGS) entry which is preliminary data.</text>
</comment>
<dbReference type="RefSeq" id="WP_263713114.1">
    <property type="nucleotide sequence ID" value="NZ_JAOWKX010000007.1"/>
</dbReference>
<proteinExistence type="predicted"/>
<sequence>MIRQASPDDVPQLATLVKMSGKASLTGVLDISPSLCASQFLLFAVAQDNGHFSYRQHIVISPEPSDPQRAIQGCAAYWPRLNNAQMREATIRTFIHFYGELHVKSVLLKAQYLDKVICLPEPENLPVGHIAIEESARRSGKGTALLNALKAKAIELNRRGLELDVECHNLPAITLYERFGFAITGQHFPCEGGKKIGLMPHFHMKLSL</sequence>
<dbReference type="EMBL" id="JAOWKX010000007">
    <property type="protein sequence ID" value="MCV2885834.1"/>
    <property type="molecule type" value="Genomic_DNA"/>
</dbReference>
<keyword evidence="3" id="KW-1185">Reference proteome</keyword>
<reference evidence="2 3" key="1">
    <citation type="submission" date="2022-10" db="EMBL/GenBank/DDBJ databases">
        <title>Aestuariibacter sp. AA17 isolated from Montipora capitata coral fragment.</title>
        <authorList>
            <person name="Emsley S.A."/>
            <person name="Pfannmuller K.M."/>
            <person name="Loughran R.M."/>
            <person name="Shlafstein M."/>
            <person name="Papke E."/>
            <person name="Saw J.H."/>
            <person name="Ushijima B."/>
            <person name="Videau P."/>
        </authorList>
    </citation>
    <scope>NUCLEOTIDE SEQUENCE [LARGE SCALE GENOMIC DNA]</scope>
    <source>
        <strain evidence="2 3">AA17</strain>
    </source>
</reference>
<dbReference type="InterPro" id="IPR000182">
    <property type="entry name" value="GNAT_dom"/>
</dbReference>
<name>A0ABT3AB48_9ALTE</name>